<name>A0A1Y1S523_9MICR</name>
<feature type="signal peptide" evidence="3">
    <location>
        <begin position="1"/>
        <end position="16"/>
    </location>
</feature>
<dbReference type="EMBL" id="LWDP01000075">
    <property type="protein sequence ID" value="ORD93495.1"/>
    <property type="molecule type" value="Genomic_DNA"/>
</dbReference>
<evidence type="ECO:0000256" key="1">
    <source>
        <dbReference type="SAM" id="MobiDB-lite"/>
    </source>
</evidence>
<keyword evidence="2" id="KW-1133">Transmembrane helix</keyword>
<dbReference type="VEuPathDB" id="MicrosporidiaDB:ECANGB1_2148"/>
<keyword evidence="3" id="KW-0732">Signal</keyword>
<evidence type="ECO:0000313" key="4">
    <source>
        <dbReference type="EMBL" id="ORD93495.1"/>
    </source>
</evidence>
<sequence>MLVVWSWLFYLLGIKCDEDKEYKRIKAKYDRLKNAKTMKPPKKYLENLLLFPDVTWGNGKTKVKMVCIENGDSCTRSEYFILYDANTSRDEIHHSIVDLVTNCNPNEKESKNNMMDSYMNDKVTEDDLRATIKELKKKAEISKAEGYFLKHLLCEEIIKEITKMGSDCKLKGEEKLEKLKKHVLQMPCALKFECGKGVNVATAYEYFVFTIGDKRMKSEIIKVKRINSEEQTIQDLEEYVTERAKETTGVMKEELKSGSTQKEETNVEESKQDSTEQDTAKKDPTKQVTVKKEEPKKTKIILIVVSVIVGIMIILTVVVILLRKR</sequence>
<protein>
    <submittedName>
        <fullName evidence="4">Uncharacterized protein</fullName>
    </submittedName>
</protein>
<comment type="caution">
    <text evidence="4">The sequence shown here is derived from an EMBL/GenBank/DDBJ whole genome shotgun (WGS) entry which is preliminary data.</text>
</comment>
<gene>
    <name evidence="4" type="ORF">ECANGB1_2148</name>
</gene>
<accession>A0A1Y1S523</accession>
<keyword evidence="2" id="KW-0812">Transmembrane</keyword>
<feature type="transmembrane region" description="Helical" evidence="2">
    <location>
        <begin position="300"/>
        <end position="322"/>
    </location>
</feature>
<organism evidence="4 5">
    <name type="scientific">Enterospora canceri</name>
    <dbReference type="NCBI Taxonomy" id="1081671"/>
    <lineage>
        <taxon>Eukaryota</taxon>
        <taxon>Fungi</taxon>
        <taxon>Fungi incertae sedis</taxon>
        <taxon>Microsporidia</taxon>
        <taxon>Enterocytozoonidae</taxon>
        <taxon>Enterospora</taxon>
    </lineage>
</organism>
<evidence type="ECO:0000256" key="2">
    <source>
        <dbReference type="SAM" id="Phobius"/>
    </source>
</evidence>
<reference evidence="4 5" key="1">
    <citation type="journal article" date="2017" name="Environ. Microbiol.">
        <title>Decay of the glycolytic pathway and adaptation to intranuclear parasitism within Enterocytozoonidae microsporidia.</title>
        <authorList>
            <person name="Wiredu Boakye D."/>
            <person name="Jaroenlak P."/>
            <person name="Prachumwat A."/>
            <person name="Williams T.A."/>
            <person name="Bateman K.S."/>
            <person name="Itsathitphaisarn O."/>
            <person name="Sritunyalucksana K."/>
            <person name="Paszkiewicz K.H."/>
            <person name="Moore K.A."/>
            <person name="Stentiford G.D."/>
            <person name="Williams B.A."/>
        </authorList>
    </citation>
    <scope>NUCLEOTIDE SEQUENCE [LARGE SCALE GENOMIC DNA]</scope>
    <source>
        <strain evidence="4 5">GB1</strain>
    </source>
</reference>
<feature type="chain" id="PRO_5011988033" evidence="3">
    <location>
        <begin position="17"/>
        <end position="325"/>
    </location>
</feature>
<evidence type="ECO:0000256" key="3">
    <source>
        <dbReference type="SAM" id="SignalP"/>
    </source>
</evidence>
<keyword evidence="5" id="KW-1185">Reference proteome</keyword>
<keyword evidence="2" id="KW-0472">Membrane</keyword>
<proteinExistence type="predicted"/>
<dbReference type="Proteomes" id="UP000192639">
    <property type="component" value="Unassembled WGS sequence"/>
</dbReference>
<feature type="region of interest" description="Disordered" evidence="1">
    <location>
        <begin position="249"/>
        <end position="289"/>
    </location>
</feature>
<evidence type="ECO:0000313" key="5">
    <source>
        <dbReference type="Proteomes" id="UP000192639"/>
    </source>
</evidence>
<dbReference type="AlphaFoldDB" id="A0A1Y1S523"/>